<dbReference type="Pfam" id="PF08639">
    <property type="entry name" value="Sld3_STD"/>
    <property type="match status" value="1"/>
</dbReference>
<dbReference type="PANTHER" id="PTHR28067">
    <property type="entry name" value="DNA REPLICATION REGULATOR SLD3"/>
    <property type="match status" value="1"/>
</dbReference>
<feature type="domain" description="DNA replication regulator Sld3 C-terminal" evidence="2">
    <location>
        <begin position="263"/>
        <end position="721"/>
    </location>
</feature>
<feature type="region of interest" description="Disordered" evidence="1">
    <location>
        <begin position="234"/>
        <end position="254"/>
    </location>
</feature>
<evidence type="ECO:0000313" key="3">
    <source>
        <dbReference type="EMBL" id="KXJ91923.1"/>
    </source>
</evidence>
<accession>A0A136J487</accession>
<proteinExistence type="predicted"/>
<feature type="compositionally biased region" description="Polar residues" evidence="1">
    <location>
        <begin position="239"/>
        <end position="248"/>
    </location>
</feature>
<dbReference type="InParanoid" id="A0A136J487"/>
<name>A0A136J487_9PEZI</name>
<feature type="region of interest" description="Disordered" evidence="1">
    <location>
        <begin position="155"/>
        <end position="175"/>
    </location>
</feature>
<dbReference type="GO" id="GO:0031261">
    <property type="term" value="C:DNA replication preinitiation complex"/>
    <property type="evidence" value="ECO:0007669"/>
    <property type="project" value="TreeGrafter"/>
</dbReference>
<keyword evidence="4" id="KW-1185">Reference proteome</keyword>
<dbReference type="Proteomes" id="UP000070501">
    <property type="component" value="Unassembled WGS sequence"/>
</dbReference>
<dbReference type="STRING" id="196109.A0A136J487"/>
<dbReference type="InterPro" id="IPR042511">
    <property type="entry name" value="Sld3"/>
</dbReference>
<feature type="region of interest" description="Disordered" evidence="1">
    <location>
        <begin position="433"/>
        <end position="452"/>
    </location>
</feature>
<dbReference type="Gene3D" id="1.20.58.2130">
    <property type="match status" value="1"/>
</dbReference>
<dbReference type="EMBL" id="KQ964249">
    <property type="protein sequence ID" value="KXJ91923.1"/>
    <property type="molecule type" value="Genomic_DNA"/>
</dbReference>
<protein>
    <submittedName>
        <fullName evidence="3">DNA replication regulator SLD3-domain-containing protein</fullName>
    </submittedName>
</protein>
<reference evidence="4" key="1">
    <citation type="submission" date="2016-02" db="EMBL/GenBank/DDBJ databases">
        <title>Draft genome sequence of Microdochium bolleyi, a fungal endophyte of beachgrass.</title>
        <authorList>
            <consortium name="DOE Joint Genome Institute"/>
            <person name="David A.S."/>
            <person name="May G."/>
            <person name="Haridas S."/>
            <person name="Lim J."/>
            <person name="Wang M."/>
            <person name="Labutti K."/>
            <person name="Lipzen A."/>
            <person name="Barry K."/>
            <person name="Grigoriev I.V."/>
        </authorList>
    </citation>
    <scope>NUCLEOTIDE SEQUENCE [LARGE SCALE GENOMIC DNA]</scope>
    <source>
        <strain evidence="4">J235TASD1</strain>
    </source>
</reference>
<dbReference type="PANTHER" id="PTHR28067:SF1">
    <property type="entry name" value="DNA REPLICATION REGULATOR SLD3"/>
    <property type="match status" value="1"/>
</dbReference>
<evidence type="ECO:0000259" key="2">
    <source>
        <dbReference type="Pfam" id="PF08639"/>
    </source>
</evidence>
<feature type="region of interest" description="Disordered" evidence="1">
    <location>
        <begin position="1"/>
        <end position="22"/>
    </location>
</feature>
<sequence>MSSRLAGSDGSRPASRAARNHDHDASAMEHLLKAPVVVKPHPPTLSVKPRSLQPLMLLPRRHLLLSFLDLAAPSGTFEFSRFYDAQVKVLDLEARIGAEPKILVASLDYDKTIYALERQETGLYTLCKLSAGVDLGSLSQDASIISSAALRKRASATVNQQEPPPLATAASHHENKKRRLAIEAIQSLVKKPARPSLEGVLPLEGESHAPVEAGTPTGSQPTLEEVLVPVNAGLGPGNLQESTPSTQEPAVEETSAPLGAEAILDGIRTQYQEALYHSRGSLAYFAKGPLSRVRAAFHLDCDAKLDLVDLVEYLKTLVMTTVQIDKKYREIVPDIMSKCTTVAHDSDEEKSALKSRKRKAKKMKLNKDGIYPDDDDHIRKWWAARSPKPSYDDTSAASAPQKARWEISYLRSRETQLQMIIILEILSLQPLCTSETGPDSQQPSLPGDEGGVEDAFQTVKKKRNRHNLPFLLDVHADRLTIWHSTALDDLNIANSTDNEKNPEGQDGLTPTTDPLKDFCVDIIVPFFSARLPEQCETINRKLGGPVMIPPQKPRTKTTKRPDASAIKAKAKPDTTMKRVGSGSKSSLENVLSKESLHHRRSMSRGPGGMIALMRSVSTPIIPAMKREASEPASAAISKIPMADEDEDAHSPELPLTLGVKRSLGADRAKKDAQVKAELKNAITALRRPNRDVVGQAMVEDAQRRATTTLSQLKSKISETANAPSNAQCDQGYAGHITFQGCYWTGCYEPTQVRHHLGRSRRQLCPVLRFNGAIIGAEEATTLFRFGGT</sequence>
<dbReference type="InterPro" id="IPR013948">
    <property type="entry name" value="DNA_replication_reg_Sld3_C"/>
</dbReference>
<gene>
    <name evidence="3" type="ORF">Micbo1qcDRAFT_58458</name>
</gene>
<evidence type="ECO:0000256" key="1">
    <source>
        <dbReference type="SAM" id="MobiDB-lite"/>
    </source>
</evidence>
<feature type="compositionally biased region" description="Polar residues" evidence="1">
    <location>
        <begin position="433"/>
        <end position="444"/>
    </location>
</feature>
<dbReference type="GO" id="GO:0006270">
    <property type="term" value="P:DNA replication initiation"/>
    <property type="evidence" value="ECO:0007669"/>
    <property type="project" value="InterPro"/>
</dbReference>
<dbReference type="OrthoDB" id="5395343at2759"/>
<organism evidence="3 4">
    <name type="scientific">Microdochium bolleyi</name>
    <dbReference type="NCBI Taxonomy" id="196109"/>
    <lineage>
        <taxon>Eukaryota</taxon>
        <taxon>Fungi</taxon>
        <taxon>Dikarya</taxon>
        <taxon>Ascomycota</taxon>
        <taxon>Pezizomycotina</taxon>
        <taxon>Sordariomycetes</taxon>
        <taxon>Xylariomycetidae</taxon>
        <taxon>Xylariales</taxon>
        <taxon>Microdochiaceae</taxon>
        <taxon>Microdochium</taxon>
    </lineage>
</organism>
<dbReference type="AlphaFoldDB" id="A0A136J487"/>
<feature type="region of interest" description="Disordered" evidence="1">
    <location>
        <begin position="542"/>
        <end position="608"/>
    </location>
</feature>
<evidence type="ECO:0000313" key="4">
    <source>
        <dbReference type="Proteomes" id="UP000070501"/>
    </source>
</evidence>
<feature type="region of interest" description="Disordered" evidence="1">
    <location>
        <begin position="493"/>
        <end position="512"/>
    </location>
</feature>